<dbReference type="GO" id="GO:0005829">
    <property type="term" value="C:cytosol"/>
    <property type="evidence" value="ECO:0007669"/>
    <property type="project" value="TreeGrafter"/>
</dbReference>
<dbReference type="Proteomes" id="UP001152759">
    <property type="component" value="Chromosome 5"/>
</dbReference>
<sequence length="196" mass="22170">MKRQRATGLYSSRLPESERNLKISLITLDNSACMCDVILWLVLALSPVGVIFARKNTCNLCFLIFVKMSSCDIADQKIEGYEAFTSLTDTLDSCDKSVFLLFRGSNNDKGVSWCPDCVKAEPIIKDVYDSLDNKQTRALIQVSVGNREVWKDPKCSFRTDPRLKLTNIPTIIKWKGGRIIDDECSKVDVLRKFFLG</sequence>
<evidence type="ECO:0000256" key="1">
    <source>
        <dbReference type="ARBA" id="ARBA00008987"/>
    </source>
</evidence>
<feature type="domain" description="Thioredoxin" evidence="3">
    <location>
        <begin position="78"/>
        <end position="194"/>
    </location>
</feature>
<proteinExistence type="inferred from homology"/>
<gene>
    <name evidence="4" type="ORF">BEMITA_LOCUS9744</name>
</gene>
<evidence type="ECO:0000313" key="4">
    <source>
        <dbReference type="EMBL" id="CAH0773232.1"/>
    </source>
</evidence>
<dbReference type="Gene3D" id="3.40.30.10">
    <property type="entry name" value="Glutaredoxin"/>
    <property type="match status" value="1"/>
</dbReference>
<dbReference type="InterPro" id="IPR045108">
    <property type="entry name" value="TXNDC17-like"/>
</dbReference>
<dbReference type="GO" id="GO:0047134">
    <property type="term" value="F:protein-disulfide reductase [NAD(P)H] activity"/>
    <property type="evidence" value="ECO:0007669"/>
    <property type="project" value="InterPro"/>
</dbReference>
<comment type="similarity">
    <text evidence="1">Belongs to the thioredoxin family.</text>
</comment>
<dbReference type="InterPro" id="IPR036249">
    <property type="entry name" value="Thioredoxin-like_sf"/>
</dbReference>
<dbReference type="Pfam" id="PF06110">
    <property type="entry name" value="TXD17-like_Trx"/>
    <property type="match status" value="1"/>
</dbReference>
<keyword evidence="5" id="KW-1185">Reference proteome</keyword>
<dbReference type="PANTHER" id="PTHR12452:SF0">
    <property type="entry name" value="THIOREDOXIN DOMAIN-CONTAINING PROTEIN 17"/>
    <property type="match status" value="1"/>
</dbReference>
<dbReference type="PANTHER" id="PTHR12452">
    <property type="entry name" value="42-9-9 PROTEIN-RELATED"/>
    <property type="match status" value="1"/>
</dbReference>
<name>A0A9P0CB66_BEMTA</name>
<dbReference type="AlphaFoldDB" id="A0A9P0CB66"/>
<accession>A0A9P0CB66</accession>
<protein>
    <recommendedName>
        <fullName evidence="2">Thioredoxin domain-containing protein 17</fullName>
    </recommendedName>
</protein>
<dbReference type="SUPFAM" id="SSF52833">
    <property type="entry name" value="Thioredoxin-like"/>
    <property type="match status" value="1"/>
</dbReference>
<evidence type="ECO:0000256" key="2">
    <source>
        <dbReference type="ARBA" id="ARBA00016949"/>
    </source>
</evidence>
<dbReference type="EMBL" id="OU963866">
    <property type="protein sequence ID" value="CAH0773232.1"/>
    <property type="molecule type" value="Genomic_DNA"/>
</dbReference>
<organism evidence="4 5">
    <name type="scientific">Bemisia tabaci</name>
    <name type="common">Sweetpotato whitefly</name>
    <name type="synonym">Aleurodes tabaci</name>
    <dbReference type="NCBI Taxonomy" id="7038"/>
    <lineage>
        <taxon>Eukaryota</taxon>
        <taxon>Metazoa</taxon>
        <taxon>Ecdysozoa</taxon>
        <taxon>Arthropoda</taxon>
        <taxon>Hexapoda</taxon>
        <taxon>Insecta</taxon>
        <taxon>Pterygota</taxon>
        <taxon>Neoptera</taxon>
        <taxon>Paraneoptera</taxon>
        <taxon>Hemiptera</taxon>
        <taxon>Sternorrhyncha</taxon>
        <taxon>Aleyrodoidea</taxon>
        <taxon>Aleyrodidae</taxon>
        <taxon>Aleyrodinae</taxon>
        <taxon>Bemisia</taxon>
    </lineage>
</organism>
<reference evidence="4" key="1">
    <citation type="submission" date="2021-12" db="EMBL/GenBank/DDBJ databases">
        <authorList>
            <person name="King R."/>
        </authorList>
    </citation>
    <scope>NUCLEOTIDE SEQUENCE</scope>
</reference>
<evidence type="ECO:0000313" key="5">
    <source>
        <dbReference type="Proteomes" id="UP001152759"/>
    </source>
</evidence>
<dbReference type="InterPro" id="IPR010357">
    <property type="entry name" value="TXNDC17_dom"/>
</dbReference>
<evidence type="ECO:0000259" key="3">
    <source>
        <dbReference type="Pfam" id="PF06110"/>
    </source>
</evidence>